<dbReference type="AlphaFoldDB" id="A0A6I2R115"/>
<organism evidence="1 2">
    <name type="scientific">Flavonifractor plautii</name>
    <name type="common">Fusobacterium plautii</name>
    <dbReference type="NCBI Taxonomy" id="292800"/>
    <lineage>
        <taxon>Bacteria</taxon>
        <taxon>Bacillati</taxon>
        <taxon>Bacillota</taxon>
        <taxon>Clostridia</taxon>
        <taxon>Eubacteriales</taxon>
        <taxon>Oscillospiraceae</taxon>
        <taxon>Flavonifractor</taxon>
    </lineage>
</organism>
<protein>
    <submittedName>
        <fullName evidence="1">DUF1064 domain-containing protein</fullName>
    </submittedName>
</protein>
<evidence type="ECO:0000313" key="2">
    <source>
        <dbReference type="Proteomes" id="UP000434475"/>
    </source>
</evidence>
<proteinExistence type="predicted"/>
<reference evidence="1 2" key="1">
    <citation type="journal article" date="2019" name="Nat. Med.">
        <title>A library of human gut bacterial isolates paired with longitudinal multiomics data enables mechanistic microbiome research.</title>
        <authorList>
            <person name="Poyet M."/>
            <person name="Groussin M."/>
            <person name="Gibbons S.M."/>
            <person name="Avila-Pacheco J."/>
            <person name="Jiang X."/>
            <person name="Kearney S.M."/>
            <person name="Perrotta A.R."/>
            <person name="Berdy B."/>
            <person name="Zhao S."/>
            <person name="Lieberman T.D."/>
            <person name="Swanson P.K."/>
            <person name="Smith M."/>
            <person name="Roesemann S."/>
            <person name="Alexander J.E."/>
            <person name="Rich S.A."/>
            <person name="Livny J."/>
            <person name="Vlamakis H."/>
            <person name="Clish C."/>
            <person name="Bullock K."/>
            <person name="Deik A."/>
            <person name="Scott J."/>
            <person name="Pierce K.A."/>
            <person name="Xavier R.J."/>
            <person name="Alm E.J."/>
        </authorList>
    </citation>
    <scope>NUCLEOTIDE SEQUENCE [LARGE SCALE GENOMIC DNA]</scope>
    <source>
        <strain evidence="1 2">BIOML-A2</strain>
    </source>
</reference>
<gene>
    <name evidence="1" type="ORF">GKE97_10390</name>
</gene>
<dbReference type="EMBL" id="WKPR01000009">
    <property type="protein sequence ID" value="MSB19925.1"/>
    <property type="molecule type" value="Genomic_DNA"/>
</dbReference>
<evidence type="ECO:0000313" key="1">
    <source>
        <dbReference type="EMBL" id="MSB19925.1"/>
    </source>
</evidence>
<dbReference type="InterPro" id="IPR009414">
    <property type="entry name" value="DUF1064"/>
</dbReference>
<dbReference type="Pfam" id="PF06356">
    <property type="entry name" value="DUF1064"/>
    <property type="match status" value="1"/>
</dbReference>
<accession>A0A6I2R115</accession>
<dbReference type="Proteomes" id="UP000434475">
    <property type="component" value="Unassembled WGS sequence"/>
</dbReference>
<sequence>MLTCAAIQCSGRKRCWGYMEKRKELVRKRGLFSHAPKKIRSIHPAYNICEEGCFMTHMSAEEYRNMNSKKKKISKYRSRYIYVYEDGLASEQKDLTGHGAIVRKYDSKKEYARHKELELLERGGAISDLKWQVRLLLQEGFTDGDGKKVRPIYYNADFTYIQDDREVVEDVKGIDRYTGKIRTTEAFQLKWKLLRARYPNKSFRIF</sequence>
<comment type="caution">
    <text evidence="1">The sequence shown here is derived from an EMBL/GenBank/DDBJ whole genome shotgun (WGS) entry which is preliminary data.</text>
</comment>
<name>A0A6I2R115_FLAPL</name>